<comment type="caution">
    <text evidence="2">The sequence shown here is derived from an EMBL/GenBank/DDBJ whole genome shotgun (WGS) entry which is preliminary data.</text>
</comment>
<organism evidence="2 3">
    <name type="scientific">Sulfurihydrogenibium yellowstonense SS-5</name>
    <dbReference type="NCBI Taxonomy" id="432331"/>
    <lineage>
        <taxon>Bacteria</taxon>
        <taxon>Pseudomonadati</taxon>
        <taxon>Aquificota</taxon>
        <taxon>Aquificia</taxon>
        <taxon>Aquificales</taxon>
        <taxon>Hydrogenothermaceae</taxon>
        <taxon>Sulfurihydrogenibium</taxon>
    </lineage>
</organism>
<evidence type="ECO:0000256" key="1">
    <source>
        <dbReference type="SAM" id="MobiDB-lite"/>
    </source>
</evidence>
<dbReference type="EMBL" id="ABZS01000009">
    <property type="protein sequence ID" value="EEP61321.1"/>
    <property type="molecule type" value="Genomic_DNA"/>
</dbReference>
<evidence type="ECO:0000313" key="2">
    <source>
        <dbReference type="EMBL" id="EEP61321.1"/>
    </source>
</evidence>
<dbReference type="Proteomes" id="UP000005540">
    <property type="component" value="Unassembled WGS sequence"/>
</dbReference>
<feature type="region of interest" description="Disordered" evidence="1">
    <location>
        <begin position="1"/>
        <end position="35"/>
    </location>
</feature>
<name>C4FHY3_9AQUI</name>
<protein>
    <submittedName>
        <fullName evidence="2">Uncharacterized protein</fullName>
    </submittedName>
</protein>
<keyword evidence="3" id="KW-1185">Reference proteome</keyword>
<dbReference type="AlphaFoldDB" id="C4FHY3"/>
<reference evidence="2 3" key="1">
    <citation type="submission" date="2009-04" db="EMBL/GenBank/DDBJ databases">
        <authorList>
            <person name="Reysenbach A.-L."/>
            <person name="Heidelberg J.F."/>
            <person name="Nelson W.C."/>
        </authorList>
    </citation>
    <scope>NUCLEOTIDE SEQUENCE [LARGE SCALE GENOMIC DNA]</scope>
    <source>
        <strain evidence="2 3">SS-5</strain>
    </source>
</reference>
<gene>
    <name evidence="2" type="ORF">SULYE_0162</name>
</gene>
<evidence type="ECO:0000313" key="3">
    <source>
        <dbReference type="Proteomes" id="UP000005540"/>
    </source>
</evidence>
<proteinExistence type="predicted"/>
<sequence>MLLNLSNPHGSDGTWIKSNPTPRQDKLSNPHGSDGTISKDFEGLLSKNFLTHTVQMELAPVFCESPSVAFLTHTVQMEPAKFLIKNKIAYILLYQYSNNHYTKFLKNLQVEVFCSKPRYTENILLYFIL</sequence>
<accession>C4FHY3</accession>